<feature type="transmembrane region" description="Helical" evidence="1">
    <location>
        <begin position="52"/>
        <end position="70"/>
    </location>
</feature>
<proteinExistence type="predicted"/>
<feature type="domain" description="YrhK" evidence="2">
    <location>
        <begin position="23"/>
        <end position="75"/>
    </location>
</feature>
<evidence type="ECO:0000256" key="1">
    <source>
        <dbReference type="SAM" id="Phobius"/>
    </source>
</evidence>
<organism evidence="3 4">
    <name type="scientific">Jannaschia seosinensis</name>
    <dbReference type="NCBI Taxonomy" id="313367"/>
    <lineage>
        <taxon>Bacteria</taxon>
        <taxon>Pseudomonadati</taxon>
        <taxon>Pseudomonadota</taxon>
        <taxon>Alphaproteobacteria</taxon>
        <taxon>Rhodobacterales</taxon>
        <taxon>Roseobacteraceae</taxon>
        <taxon>Jannaschia</taxon>
    </lineage>
</organism>
<accession>A0A0M7BEG8</accession>
<feature type="transmembrane region" description="Helical" evidence="1">
    <location>
        <begin position="21"/>
        <end position="46"/>
    </location>
</feature>
<dbReference type="OrthoDB" id="5862062at2"/>
<gene>
    <name evidence="3" type="ORF">JSE7799_02483</name>
</gene>
<sequence>MKYFKHENRQRTERTRKIYAVTELIGTATDFFAAMSFFAGSVMFFWKALEPWAISLFVVGSILFAAKPTLRFAREVKLAAEGDTKDLAEREES</sequence>
<dbReference type="EMBL" id="CYPR01000162">
    <property type="protein sequence ID" value="CUH39755.1"/>
    <property type="molecule type" value="Genomic_DNA"/>
</dbReference>
<keyword evidence="4" id="KW-1185">Reference proteome</keyword>
<keyword evidence="1" id="KW-1133">Transmembrane helix</keyword>
<dbReference type="RefSeq" id="WP_055663904.1">
    <property type="nucleotide sequence ID" value="NZ_CYPR01000162.1"/>
</dbReference>
<name>A0A0M7BEG8_9RHOB</name>
<dbReference type="AlphaFoldDB" id="A0A0M7BEG8"/>
<dbReference type="Pfam" id="PF14145">
    <property type="entry name" value="YrhK"/>
    <property type="match status" value="1"/>
</dbReference>
<dbReference type="InterPro" id="IPR025424">
    <property type="entry name" value="YrhK_domain"/>
</dbReference>
<keyword evidence="1" id="KW-0812">Transmembrane</keyword>
<protein>
    <recommendedName>
        <fullName evidence="2">YrhK domain-containing protein</fullName>
    </recommendedName>
</protein>
<reference evidence="3 4" key="1">
    <citation type="submission" date="2015-09" db="EMBL/GenBank/DDBJ databases">
        <authorList>
            <person name="Jackson K.R."/>
            <person name="Lunt B.L."/>
            <person name="Fisher J.N.B."/>
            <person name="Gardner A.V."/>
            <person name="Bailey M.E."/>
            <person name="Deus L.M."/>
            <person name="Earl A.S."/>
            <person name="Gibby P.D."/>
            <person name="Hartmann K.A."/>
            <person name="Liu J.E."/>
            <person name="Manci A.M."/>
            <person name="Nielsen D.A."/>
            <person name="Solomon M.B."/>
            <person name="Breakwell D.P."/>
            <person name="Burnett S.H."/>
            <person name="Grose J.H."/>
        </authorList>
    </citation>
    <scope>NUCLEOTIDE SEQUENCE [LARGE SCALE GENOMIC DNA]</scope>
    <source>
        <strain evidence="3 4">CECT 7799</strain>
    </source>
</reference>
<evidence type="ECO:0000313" key="4">
    <source>
        <dbReference type="Proteomes" id="UP000049455"/>
    </source>
</evidence>
<dbReference type="Proteomes" id="UP000049455">
    <property type="component" value="Unassembled WGS sequence"/>
</dbReference>
<dbReference type="STRING" id="313367.JSE7799_02483"/>
<keyword evidence="1" id="KW-0472">Membrane</keyword>
<evidence type="ECO:0000313" key="3">
    <source>
        <dbReference type="EMBL" id="CUH39755.1"/>
    </source>
</evidence>
<evidence type="ECO:0000259" key="2">
    <source>
        <dbReference type="Pfam" id="PF14145"/>
    </source>
</evidence>